<protein>
    <recommendedName>
        <fullName evidence="3">histidine kinase</fullName>
        <ecNumber evidence="3">2.7.13.3</ecNumber>
    </recommendedName>
</protein>
<dbReference type="Pfam" id="PF02518">
    <property type="entry name" value="HATPase_c"/>
    <property type="match status" value="1"/>
</dbReference>
<feature type="transmembrane region" description="Helical" evidence="13">
    <location>
        <begin position="15"/>
        <end position="33"/>
    </location>
</feature>
<keyword evidence="4" id="KW-0597">Phosphoprotein</keyword>
<dbReference type="InterPro" id="IPR003661">
    <property type="entry name" value="HisK_dim/P_dom"/>
</dbReference>
<evidence type="ECO:0000256" key="11">
    <source>
        <dbReference type="ARBA" id="ARBA00023012"/>
    </source>
</evidence>
<reference evidence="17 18" key="1">
    <citation type="submission" date="2018-02" db="EMBL/GenBank/DDBJ databases">
        <title>Genomic Reconstructions from Amazon Rainforest and Pasture Soil Reveal Novel Insights into the Physiology of Candidate Phyla in Tropical Sites.</title>
        <authorList>
            <person name="Kroeger M.E."/>
            <person name="Delmont T."/>
            <person name="Eren A.M."/>
            <person name="Guo J."/>
            <person name="Meyer K.M."/>
            <person name="Khan K."/>
            <person name="Rodrigues J.L.M."/>
            <person name="Bohannan B.J.M."/>
            <person name="Tringe S."/>
            <person name="Borges C.D."/>
            <person name="Tiedje J."/>
            <person name="Tsai S.M."/>
            <person name="Nusslein K."/>
        </authorList>
    </citation>
    <scope>NUCLEOTIDE SEQUENCE [LARGE SCALE GENOMIC DNA]</scope>
    <source>
        <strain evidence="17">Amazon FNV 2010 28 9</strain>
    </source>
</reference>
<dbReference type="GO" id="GO:0006355">
    <property type="term" value="P:regulation of DNA-templated transcription"/>
    <property type="evidence" value="ECO:0007669"/>
    <property type="project" value="InterPro"/>
</dbReference>
<dbReference type="PANTHER" id="PTHR42878:SF7">
    <property type="entry name" value="SENSOR HISTIDINE KINASE GLRK"/>
    <property type="match status" value="1"/>
</dbReference>
<evidence type="ECO:0000256" key="9">
    <source>
        <dbReference type="ARBA" id="ARBA00022840"/>
    </source>
</evidence>
<dbReference type="FunFam" id="3.30.565.10:FF:000006">
    <property type="entry name" value="Sensor histidine kinase WalK"/>
    <property type="match status" value="1"/>
</dbReference>
<evidence type="ECO:0000256" key="10">
    <source>
        <dbReference type="ARBA" id="ARBA00022989"/>
    </source>
</evidence>
<feature type="domain" description="Histidine kinase" evidence="14">
    <location>
        <begin position="333"/>
        <end position="549"/>
    </location>
</feature>
<dbReference type="PROSITE" id="PS50109">
    <property type="entry name" value="HIS_KIN"/>
    <property type="match status" value="1"/>
</dbReference>
<keyword evidence="9" id="KW-0067">ATP-binding</keyword>
<evidence type="ECO:0000259" key="14">
    <source>
        <dbReference type="PROSITE" id="PS50109"/>
    </source>
</evidence>
<name>A0A317JNX3_9BACT</name>
<dbReference type="GO" id="GO:0016020">
    <property type="term" value="C:membrane"/>
    <property type="evidence" value="ECO:0007669"/>
    <property type="project" value="UniProtKB-SubCell"/>
</dbReference>
<dbReference type="InterPro" id="IPR050351">
    <property type="entry name" value="BphY/WalK/GraS-like"/>
</dbReference>
<dbReference type="CDD" id="cd00130">
    <property type="entry name" value="PAS"/>
    <property type="match status" value="2"/>
</dbReference>
<feature type="domain" description="PAS" evidence="15">
    <location>
        <begin position="204"/>
        <end position="275"/>
    </location>
</feature>
<dbReference type="GO" id="GO:0000156">
    <property type="term" value="F:phosphorelay response regulator activity"/>
    <property type="evidence" value="ECO:0007669"/>
    <property type="project" value="TreeGrafter"/>
</dbReference>
<feature type="domain" description="PAS" evidence="15">
    <location>
        <begin position="78"/>
        <end position="148"/>
    </location>
</feature>
<dbReference type="InterPro" id="IPR013767">
    <property type="entry name" value="PAS_fold"/>
</dbReference>
<dbReference type="EC" id="2.7.13.3" evidence="3"/>
<comment type="catalytic activity">
    <reaction evidence="1">
        <text>ATP + protein L-histidine = ADP + protein N-phospho-L-histidine.</text>
        <dbReference type="EC" id="2.7.13.3"/>
    </reaction>
</comment>
<keyword evidence="10 13" id="KW-1133">Transmembrane helix</keyword>
<keyword evidence="8" id="KW-0418">Kinase</keyword>
<dbReference type="PROSITE" id="PS50113">
    <property type="entry name" value="PAC"/>
    <property type="match status" value="1"/>
</dbReference>
<organism evidence="17 18">
    <name type="scientific">Candidatus Cerribacteria bacterium 'Amazon FNV 2010 28 9'</name>
    <dbReference type="NCBI Taxonomy" id="2081795"/>
    <lineage>
        <taxon>Bacteria</taxon>
        <taxon>Candidatus Cerribacteria</taxon>
    </lineage>
</organism>
<evidence type="ECO:0000256" key="7">
    <source>
        <dbReference type="ARBA" id="ARBA00022741"/>
    </source>
</evidence>
<dbReference type="GO" id="GO:0000155">
    <property type="term" value="F:phosphorelay sensor kinase activity"/>
    <property type="evidence" value="ECO:0007669"/>
    <property type="project" value="InterPro"/>
</dbReference>
<dbReference type="Proteomes" id="UP000246104">
    <property type="component" value="Unassembled WGS sequence"/>
</dbReference>
<accession>A0A317JNX3</accession>
<dbReference type="PRINTS" id="PR00344">
    <property type="entry name" value="BCTRLSENSOR"/>
</dbReference>
<dbReference type="Pfam" id="PF00989">
    <property type="entry name" value="PAS"/>
    <property type="match status" value="1"/>
</dbReference>
<evidence type="ECO:0000256" key="12">
    <source>
        <dbReference type="ARBA" id="ARBA00023136"/>
    </source>
</evidence>
<evidence type="ECO:0000313" key="17">
    <source>
        <dbReference type="EMBL" id="PWU23461.1"/>
    </source>
</evidence>
<dbReference type="InterPro" id="IPR004358">
    <property type="entry name" value="Sig_transdc_His_kin-like_C"/>
</dbReference>
<dbReference type="SMART" id="SM00091">
    <property type="entry name" value="PAS"/>
    <property type="match status" value="2"/>
</dbReference>
<proteinExistence type="predicted"/>
<dbReference type="PANTHER" id="PTHR42878">
    <property type="entry name" value="TWO-COMPONENT HISTIDINE KINASE"/>
    <property type="match status" value="1"/>
</dbReference>
<dbReference type="GO" id="GO:0030295">
    <property type="term" value="F:protein kinase activator activity"/>
    <property type="evidence" value="ECO:0007669"/>
    <property type="project" value="TreeGrafter"/>
</dbReference>
<dbReference type="SMART" id="SM00086">
    <property type="entry name" value="PAC"/>
    <property type="match status" value="2"/>
</dbReference>
<dbReference type="InterPro" id="IPR013655">
    <property type="entry name" value="PAS_fold_3"/>
</dbReference>
<keyword evidence="11" id="KW-0902">Two-component regulatory system</keyword>
<comment type="subcellular location">
    <subcellularLocation>
        <location evidence="2">Membrane</location>
        <topology evidence="2">Multi-pass membrane protein</topology>
    </subcellularLocation>
</comment>
<sequence length="553" mass="61957">MEPSRPALHPHHTPSLFLAILSVPLLLVLCYGWYIWRSNLAVDGALLFSLLAITIYLYEQNTQVHAEKKVCIQDYKNLEHKFAVLIEHSNDAIVLIDKEGTTTYASASIKPILGYSPEEFIGTSPLQFIHPDDIDTAKKNLLSLIHHPGKTIIGTNRIKHRDESWRWIEGVATNFLDDPTIDAVVINFRDVTDRHLAQAQLEESEEKYETIFNLVPEVIYSISAPDGKFVTLNPAFESITGWKRDEWIGKPFLELVHPDDQASAKEQFFKGLSGDPIQRFQLRIRTKAGTYRVGEFSSVPYKNENGIVGKLGTARDITKEKELDNAKDEFLAIAAHQLRTPLSSMRWDTELLLRDTRDDHVKTVLERVNGRAQKMAKLVNDLLSVSALTQGTVEEHLQIADVKTALEPLIEQIKSLSDQKHLTLHTPFSTQEALVRVDPQYFPTILENLLSNAINYTPDGGDIYIQITTTSSEVQICVQDTGIGISPEDQPHVFEKFYRGHNANTLSAQGSGLGLFVVRSFVKRWGGDVALESTLGKGSTFCIHLPIAKGSTV</sequence>
<keyword evidence="12 13" id="KW-0472">Membrane</keyword>
<evidence type="ECO:0000259" key="16">
    <source>
        <dbReference type="PROSITE" id="PS50113"/>
    </source>
</evidence>
<keyword evidence="6 13" id="KW-0812">Transmembrane</keyword>
<dbReference type="SUPFAM" id="SSF55785">
    <property type="entry name" value="PYP-like sensor domain (PAS domain)"/>
    <property type="match status" value="2"/>
</dbReference>
<keyword evidence="5" id="KW-0808">Transferase</keyword>
<evidence type="ECO:0000313" key="18">
    <source>
        <dbReference type="Proteomes" id="UP000246104"/>
    </source>
</evidence>
<evidence type="ECO:0000256" key="3">
    <source>
        <dbReference type="ARBA" id="ARBA00012438"/>
    </source>
</evidence>
<dbReference type="Gene3D" id="1.10.287.130">
    <property type="match status" value="1"/>
</dbReference>
<dbReference type="Pfam" id="PF08447">
    <property type="entry name" value="PAS_3"/>
    <property type="match status" value="1"/>
</dbReference>
<dbReference type="InterPro" id="IPR000014">
    <property type="entry name" value="PAS"/>
</dbReference>
<dbReference type="InterPro" id="IPR035965">
    <property type="entry name" value="PAS-like_dom_sf"/>
</dbReference>
<dbReference type="InterPro" id="IPR000700">
    <property type="entry name" value="PAS-assoc_C"/>
</dbReference>
<feature type="transmembrane region" description="Helical" evidence="13">
    <location>
        <begin position="40"/>
        <end position="58"/>
    </location>
</feature>
<dbReference type="Gene3D" id="3.30.565.10">
    <property type="entry name" value="Histidine kinase-like ATPase, C-terminal domain"/>
    <property type="match status" value="1"/>
</dbReference>
<comment type="caution">
    <text evidence="17">The sequence shown here is derived from an EMBL/GenBank/DDBJ whole genome shotgun (WGS) entry which is preliminary data.</text>
</comment>
<dbReference type="InterPro" id="IPR001610">
    <property type="entry name" value="PAC"/>
</dbReference>
<dbReference type="NCBIfam" id="TIGR00229">
    <property type="entry name" value="sensory_box"/>
    <property type="match status" value="2"/>
</dbReference>
<dbReference type="AlphaFoldDB" id="A0A317JNX3"/>
<evidence type="ECO:0000256" key="6">
    <source>
        <dbReference type="ARBA" id="ARBA00022692"/>
    </source>
</evidence>
<dbReference type="PROSITE" id="PS50112">
    <property type="entry name" value="PAS"/>
    <property type="match status" value="2"/>
</dbReference>
<dbReference type="SMART" id="SM00388">
    <property type="entry name" value="HisKA"/>
    <property type="match status" value="1"/>
</dbReference>
<dbReference type="SUPFAM" id="SSF55874">
    <property type="entry name" value="ATPase domain of HSP90 chaperone/DNA topoisomerase II/histidine kinase"/>
    <property type="match status" value="1"/>
</dbReference>
<dbReference type="GO" id="GO:0005524">
    <property type="term" value="F:ATP binding"/>
    <property type="evidence" value="ECO:0007669"/>
    <property type="project" value="UniProtKB-KW"/>
</dbReference>
<dbReference type="CDD" id="cd00082">
    <property type="entry name" value="HisKA"/>
    <property type="match status" value="1"/>
</dbReference>
<dbReference type="GO" id="GO:0007234">
    <property type="term" value="P:osmosensory signaling via phosphorelay pathway"/>
    <property type="evidence" value="ECO:0007669"/>
    <property type="project" value="TreeGrafter"/>
</dbReference>
<dbReference type="InterPro" id="IPR003594">
    <property type="entry name" value="HATPase_dom"/>
</dbReference>
<dbReference type="InterPro" id="IPR036097">
    <property type="entry name" value="HisK_dim/P_sf"/>
</dbReference>
<dbReference type="SUPFAM" id="SSF47384">
    <property type="entry name" value="Homodimeric domain of signal transducing histidine kinase"/>
    <property type="match status" value="1"/>
</dbReference>
<dbReference type="Gene3D" id="3.30.450.20">
    <property type="entry name" value="PAS domain"/>
    <property type="match status" value="2"/>
</dbReference>
<dbReference type="Pfam" id="PF00512">
    <property type="entry name" value="HisKA"/>
    <property type="match status" value="1"/>
</dbReference>
<keyword evidence="7" id="KW-0547">Nucleotide-binding</keyword>
<gene>
    <name evidence="17" type="ORF">C5B42_02805</name>
</gene>
<evidence type="ECO:0000256" key="5">
    <source>
        <dbReference type="ARBA" id="ARBA00022679"/>
    </source>
</evidence>
<evidence type="ECO:0000256" key="4">
    <source>
        <dbReference type="ARBA" id="ARBA00022553"/>
    </source>
</evidence>
<evidence type="ECO:0000256" key="13">
    <source>
        <dbReference type="SAM" id="Phobius"/>
    </source>
</evidence>
<evidence type="ECO:0000259" key="15">
    <source>
        <dbReference type="PROSITE" id="PS50112"/>
    </source>
</evidence>
<dbReference type="InterPro" id="IPR036890">
    <property type="entry name" value="HATPase_C_sf"/>
</dbReference>
<feature type="domain" description="PAC" evidence="16">
    <location>
        <begin position="278"/>
        <end position="329"/>
    </location>
</feature>
<evidence type="ECO:0000256" key="2">
    <source>
        <dbReference type="ARBA" id="ARBA00004141"/>
    </source>
</evidence>
<dbReference type="EMBL" id="PSRQ01000032">
    <property type="protein sequence ID" value="PWU23461.1"/>
    <property type="molecule type" value="Genomic_DNA"/>
</dbReference>
<evidence type="ECO:0000256" key="1">
    <source>
        <dbReference type="ARBA" id="ARBA00000085"/>
    </source>
</evidence>
<dbReference type="SMART" id="SM00387">
    <property type="entry name" value="HATPase_c"/>
    <property type="match status" value="1"/>
</dbReference>
<evidence type="ECO:0000256" key="8">
    <source>
        <dbReference type="ARBA" id="ARBA00022777"/>
    </source>
</evidence>
<dbReference type="InterPro" id="IPR005467">
    <property type="entry name" value="His_kinase_dom"/>
</dbReference>